<comment type="caution">
    <text evidence="1">The sequence shown here is derived from an EMBL/GenBank/DDBJ whole genome shotgun (WGS) entry which is preliminary data.</text>
</comment>
<gene>
    <name evidence="1" type="ORF">KP509_36G048600</name>
</gene>
<keyword evidence="2" id="KW-1185">Reference proteome</keyword>
<evidence type="ECO:0000313" key="2">
    <source>
        <dbReference type="Proteomes" id="UP000825935"/>
    </source>
</evidence>
<evidence type="ECO:0000313" key="1">
    <source>
        <dbReference type="EMBL" id="KAH7281458.1"/>
    </source>
</evidence>
<organism evidence="1 2">
    <name type="scientific">Ceratopteris richardii</name>
    <name type="common">Triangle waterfern</name>
    <dbReference type="NCBI Taxonomy" id="49495"/>
    <lineage>
        <taxon>Eukaryota</taxon>
        <taxon>Viridiplantae</taxon>
        <taxon>Streptophyta</taxon>
        <taxon>Embryophyta</taxon>
        <taxon>Tracheophyta</taxon>
        <taxon>Polypodiopsida</taxon>
        <taxon>Polypodiidae</taxon>
        <taxon>Polypodiales</taxon>
        <taxon>Pteridineae</taxon>
        <taxon>Pteridaceae</taxon>
        <taxon>Parkerioideae</taxon>
        <taxon>Ceratopteris</taxon>
    </lineage>
</organism>
<accession>A0A8T2QCV2</accession>
<dbReference type="Proteomes" id="UP000825935">
    <property type="component" value="Chromosome 36"/>
</dbReference>
<sequence length="82" mass="9312">MALVTLCMVRKLVDVEVVLLAIAQPEIFRQTFMETSTSTLLPTMQMFPEAKEHVQAKHTQEQGSCMLIFPVICIKRMPPSTF</sequence>
<name>A0A8T2QCV2_CERRI</name>
<protein>
    <submittedName>
        <fullName evidence="1">Uncharacterized protein</fullName>
    </submittedName>
</protein>
<reference evidence="1" key="1">
    <citation type="submission" date="2021-08" db="EMBL/GenBank/DDBJ databases">
        <title>WGS assembly of Ceratopteris richardii.</title>
        <authorList>
            <person name="Marchant D.B."/>
            <person name="Chen G."/>
            <person name="Jenkins J."/>
            <person name="Shu S."/>
            <person name="Leebens-Mack J."/>
            <person name="Grimwood J."/>
            <person name="Schmutz J."/>
            <person name="Soltis P."/>
            <person name="Soltis D."/>
            <person name="Chen Z.-H."/>
        </authorList>
    </citation>
    <scope>NUCLEOTIDE SEQUENCE</scope>
    <source>
        <strain evidence="1">Whitten #5841</strain>
        <tissue evidence="1">Leaf</tissue>
    </source>
</reference>
<dbReference type="AlphaFoldDB" id="A0A8T2QCV2"/>
<dbReference type="EMBL" id="CM035441">
    <property type="protein sequence ID" value="KAH7281458.1"/>
    <property type="molecule type" value="Genomic_DNA"/>
</dbReference>
<proteinExistence type="predicted"/>
<dbReference type="OrthoDB" id="10503276at2759"/>